<accession>A0A1F6TL47</accession>
<comment type="caution">
    <text evidence="3">The sequence shown here is derived from an EMBL/GenBank/DDBJ whole genome shotgun (WGS) entry which is preliminary data.</text>
</comment>
<dbReference type="InterPro" id="IPR009875">
    <property type="entry name" value="PilZ_domain"/>
</dbReference>
<evidence type="ECO:0000313" key="3">
    <source>
        <dbReference type="EMBL" id="OGI45816.1"/>
    </source>
</evidence>
<dbReference type="AlphaFoldDB" id="A0A1F6TL47"/>
<dbReference type="SUPFAM" id="SSF141371">
    <property type="entry name" value="PilZ domain-like"/>
    <property type="match status" value="1"/>
</dbReference>
<organism evidence="3 4">
    <name type="scientific">Candidatus Muproteobacteria bacterium RBG_16_65_34</name>
    <dbReference type="NCBI Taxonomy" id="1817760"/>
    <lineage>
        <taxon>Bacteria</taxon>
        <taxon>Pseudomonadati</taxon>
        <taxon>Pseudomonadota</taxon>
        <taxon>Candidatus Muproteobacteria</taxon>
    </lineage>
</organism>
<feature type="region of interest" description="Disordered" evidence="1">
    <location>
        <begin position="1"/>
        <end position="32"/>
    </location>
</feature>
<dbReference type="GO" id="GO:0035438">
    <property type="term" value="F:cyclic-di-GMP binding"/>
    <property type="evidence" value="ECO:0007669"/>
    <property type="project" value="InterPro"/>
</dbReference>
<sequence length="141" mass="15738">MGLTESQTAGRHGAEGVVATDFPAPERRRSEAHTVRVGHERRRGVRKILPLRGLVDCNGSQWPCAVRDCSLEGMFVQLREESVLQIGVRIEISLALLSCRETRIYRLHAHVVRMQAGGAALRLDRLDSRAYTAMVDTLYAN</sequence>
<gene>
    <name evidence="3" type="ORF">A2151_07565</name>
</gene>
<protein>
    <recommendedName>
        <fullName evidence="2">PilZ domain-containing protein</fullName>
    </recommendedName>
</protein>
<evidence type="ECO:0000259" key="2">
    <source>
        <dbReference type="Pfam" id="PF07238"/>
    </source>
</evidence>
<proteinExistence type="predicted"/>
<dbReference type="Proteomes" id="UP000178885">
    <property type="component" value="Unassembled WGS sequence"/>
</dbReference>
<name>A0A1F6TL47_9PROT</name>
<dbReference type="EMBL" id="MFSU01000095">
    <property type="protein sequence ID" value="OGI45816.1"/>
    <property type="molecule type" value="Genomic_DNA"/>
</dbReference>
<feature type="domain" description="PilZ" evidence="2">
    <location>
        <begin position="40"/>
        <end position="135"/>
    </location>
</feature>
<dbReference type="Pfam" id="PF07238">
    <property type="entry name" value="PilZ"/>
    <property type="match status" value="1"/>
</dbReference>
<dbReference type="Gene3D" id="2.40.10.220">
    <property type="entry name" value="predicted glycosyltransferase like domains"/>
    <property type="match status" value="1"/>
</dbReference>
<reference evidence="3 4" key="1">
    <citation type="journal article" date="2016" name="Nat. Commun.">
        <title>Thousands of microbial genomes shed light on interconnected biogeochemical processes in an aquifer system.</title>
        <authorList>
            <person name="Anantharaman K."/>
            <person name="Brown C.T."/>
            <person name="Hug L.A."/>
            <person name="Sharon I."/>
            <person name="Castelle C.J."/>
            <person name="Probst A.J."/>
            <person name="Thomas B.C."/>
            <person name="Singh A."/>
            <person name="Wilkins M.J."/>
            <person name="Karaoz U."/>
            <person name="Brodie E.L."/>
            <person name="Williams K.H."/>
            <person name="Hubbard S.S."/>
            <person name="Banfield J.F."/>
        </authorList>
    </citation>
    <scope>NUCLEOTIDE SEQUENCE [LARGE SCALE GENOMIC DNA]</scope>
</reference>
<evidence type="ECO:0000313" key="4">
    <source>
        <dbReference type="Proteomes" id="UP000178885"/>
    </source>
</evidence>
<evidence type="ECO:0000256" key="1">
    <source>
        <dbReference type="SAM" id="MobiDB-lite"/>
    </source>
</evidence>